<dbReference type="PROSITE" id="PS50297">
    <property type="entry name" value="ANK_REP_REGION"/>
    <property type="match status" value="4"/>
</dbReference>
<name>A0A8K0GQY0_9ROSA</name>
<feature type="repeat" description="ANK" evidence="7">
    <location>
        <begin position="84"/>
        <end position="116"/>
    </location>
</feature>
<dbReference type="Pfam" id="PF12796">
    <property type="entry name" value="Ank_2"/>
    <property type="match status" value="1"/>
</dbReference>
<evidence type="ECO:0000256" key="5">
    <source>
        <dbReference type="ARBA" id="ARBA00023043"/>
    </source>
</evidence>
<feature type="domain" description="PGG" evidence="11">
    <location>
        <begin position="300"/>
        <end position="422"/>
    </location>
</feature>
<dbReference type="SMART" id="SM00248">
    <property type="entry name" value="ANK"/>
    <property type="match status" value="6"/>
</dbReference>
<sequence length="673" mass="75770">MDHIMRCNEEDKIRRLYEASMEGCVDTLKSLIQNDPLILSKISLAPYGETPLHVSASFGHLNFTQKLLSIKPQGPKLPMELDRLKRSPLHLASAEGHTNIVQSLIRVNDSMCLATDQDGRIPLHYAAMRGRVEVIKLLIGSQHESIWKKLNEGGETVLHLCVQYNQLEALKVLVESVGYKNNEFLNSKDQNGNTILHLAVMLKQIETIEYLLSLSGVKKGAKTTLNQSGFKAFNTLEHILKDFKSLIIQNAFQDVGLQRGTQQYNHHQLQQVQPSSSSSSIKAKTSCWGKCSRLMQYKGDWIKDKTGALLIVATLIATLSYQTAVNPPGGVWQESGNNTVDCNSGNDCRAGTSVLAQHFNRKHHSEYLCFVISNSMGFISSLIIIFLLLSGFPVRFRPCMWLLNLAICSALTFVTITYVLGMDMVSPPEINYVPTWKICFGLVGSWVGLFGIIIVFQTIRLLVWVVKKLVRMLRLDDHQSPRLDDHPSPRLDDHPSPRLDDHPSPGVDDEQPLPCMENRVTLPLLEYKRRRQNEFNSEYSNASENSSRTTQDRCSSTTTAAATTTMPIRTIPTTKNFLSALVEYSLLESFEPKDSTPVPPPEFDAANLNSSVPSSCLKFIQDLQNEMHKISLERETLKFEMTSAQAMINILQSRIDLLNKENEDLKRSIRDRK</sequence>
<dbReference type="PANTHER" id="PTHR24186">
    <property type="entry name" value="PROTEIN PHOSPHATASE 1 REGULATORY SUBUNIT"/>
    <property type="match status" value="1"/>
</dbReference>
<evidence type="ECO:0000256" key="8">
    <source>
        <dbReference type="SAM" id="Coils"/>
    </source>
</evidence>
<keyword evidence="2 10" id="KW-0812">Transmembrane</keyword>
<evidence type="ECO:0000259" key="11">
    <source>
        <dbReference type="Pfam" id="PF13962"/>
    </source>
</evidence>
<keyword evidence="3" id="KW-0677">Repeat</keyword>
<dbReference type="PANTHER" id="PTHR24186:SF37">
    <property type="entry name" value="PGG DOMAIN-CONTAINING PROTEIN"/>
    <property type="match status" value="1"/>
</dbReference>
<feature type="region of interest" description="Disordered" evidence="9">
    <location>
        <begin position="481"/>
        <end position="514"/>
    </location>
</feature>
<evidence type="ECO:0000256" key="10">
    <source>
        <dbReference type="SAM" id="Phobius"/>
    </source>
</evidence>
<dbReference type="AlphaFoldDB" id="A0A8K0GQY0"/>
<feature type="transmembrane region" description="Helical" evidence="10">
    <location>
        <begin position="401"/>
        <end position="420"/>
    </location>
</feature>
<feature type="transmembrane region" description="Helical" evidence="10">
    <location>
        <begin position="370"/>
        <end position="389"/>
    </location>
</feature>
<dbReference type="Proteomes" id="UP000796880">
    <property type="component" value="Unassembled WGS sequence"/>
</dbReference>
<dbReference type="SUPFAM" id="SSF48403">
    <property type="entry name" value="Ankyrin repeat"/>
    <property type="match status" value="1"/>
</dbReference>
<feature type="coiled-coil region" evidence="8">
    <location>
        <begin position="620"/>
        <end position="668"/>
    </location>
</feature>
<feature type="repeat" description="ANK" evidence="7">
    <location>
        <begin position="191"/>
        <end position="213"/>
    </location>
</feature>
<evidence type="ECO:0000256" key="9">
    <source>
        <dbReference type="SAM" id="MobiDB-lite"/>
    </source>
</evidence>
<keyword evidence="6 10" id="KW-0472">Membrane</keyword>
<dbReference type="EMBL" id="VOIH02000011">
    <property type="protein sequence ID" value="KAF3434096.1"/>
    <property type="molecule type" value="Genomic_DNA"/>
</dbReference>
<proteinExistence type="predicted"/>
<protein>
    <recommendedName>
        <fullName evidence="11">PGG domain-containing protein</fullName>
    </recommendedName>
</protein>
<keyword evidence="13" id="KW-1185">Reference proteome</keyword>
<dbReference type="InterPro" id="IPR002110">
    <property type="entry name" value="Ankyrin_rpt"/>
</dbReference>
<comment type="caution">
    <text evidence="12">The sequence shown here is derived from an EMBL/GenBank/DDBJ whole genome shotgun (WGS) entry which is preliminary data.</text>
</comment>
<keyword evidence="4 10" id="KW-1133">Transmembrane helix</keyword>
<dbReference type="PROSITE" id="PS50088">
    <property type="entry name" value="ANK_REPEAT"/>
    <property type="match status" value="4"/>
</dbReference>
<evidence type="ECO:0000256" key="6">
    <source>
        <dbReference type="ARBA" id="ARBA00023136"/>
    </source>
</evidence>
<feature type="region of interest" description="Disordered" evidence="9">
    <location>
        <begin position="536"/>
        <end position="560"/>
    </location>
</feature>
<organism evidence="12 13">
    <name type="scientific">Rhamnella rubrinervis</name>
    <dbReference type="NCBI Taxonomy" id="2594499"/>
    <lineage>
        <taxon>Eukaryota</taxon>
        <taxon>Viridiplantae</taxon>
        <taxon>Streptophyta</taxon>
        <taxon>Embryophyta</taxon>
        <taxon>Tracheophyta</taxon>
        <taxon>Spermatophyta</taxon>
        <taxon>Magnoliopsida</taxon>
        <taxon>eudicotyledons</taxon>
        <taxon>Gunneridae</taxon>
        <taxon>Pentapetalae</taxon>
        <taxon>rosids</taxon>
        <taxon>fabids</taxon>
        <taxon>Rosales</taxon>
        <taxon>Rhamnaceae</taxon>
        <taxon>rhamnoid group</taxon>
        <taxon>Rhamneae</taxon>
        <taxon>Rhamnella</taxon>
    </lineage>
</organism>
<accession>A0A8K0GQY0</accession>
<feature type="compositionally biased region" description="Basic and acidic residues" evidence="9">
    <location>
        <begin position="481"/>
        <end position="503"/>
    </location>
</feature>
<dbReference type="Pfam" id="PF00023">
    <property type="entry name" value="Ank"/>
    <property type="match status" value="1"/>
</dbReference>
<evidence type="ECO:0000256" key="1">
    <source>
        <dbReference type="ARBA" id="ARBA00004141"/>
    </source>
</evidence>
<dbReference type="InterPro" id="IPR036770">
    <property type="entry name" value="Ankyrin_rpt-contain_sf"/>
</dbReference>
<evidence type="ECO:0000256" key="4">
    <source>
        <dbReference type="ARBA" id="ARBA00022989"/>
    </source>
</evidence>
<dbReference type="GO" id="GO:0005886">
    <property type="term" value="C:plasma membrane"/>
    <property type="evidence" value="ECO:0007669"/>
    <property type="project" value="TreeGrafter"/>
</dbReference>
<dbReference type="Gene3D" id="1.25.40.20">
    <property type="entry name" value="Ankyrin repeat-containing domain"/>
    <property type="match status" value="1"/>
</dbReference>
<dbReference type="Pfam" id="PF13637">
    <property type="entry name" value="Ank_4"/>
    <property type="match status" value="1"/>
</dbReference>
<feature type="repeat" description="ANK" evidence="7">
    <location>
        <begin position="47"/>
        <end position="69"/>
    </location>
</feature>
<dbReference type="Pfam" id="PF13962">
    <property type="entry name" value="PGG"/>
    <property type="match status" value="1"/>
</dbReference>
<dbReference type="OrthoDB" id="1166648at2759"/>
<evidence type="ECO:0000256" key="3">
    <source>
        <dbReference type="ARBA" id="ARBA00022737"/>
    </source>
</evidence>
<gene>
    <name evidence="12" type="ORF">FNV43_RR25199</name>
</gene>
<keyword evidence="8" id="KW-0175">Coiled coil</keyword>
<keyword evidence="5 7" id="KW-0040">ANK repeat</keyword>
<feature type="transmembrane region" description="Helical" evidence="10">
    <location>
        <begin position="440"/>
        <end position="466"/>
    </location>
</feature>
<reference evidence="12" key="1">
    <citation type="submission" date="2020-03" db="EMBL/GenBank/DDBJ databases">
        <title>A high-quality chromosome-level genome assembly of a woody plant with both climbing and erect habits, Rhamnella rubrinervis.</title>
        <authorList>
            <person name="Lu Z."/>
            <person name="Yang Y."/>
            <person name="Zhu X."/>
            <person name="Sun Y."/>
        </authorList>
    </citation>
    <scope>NUCLEOTIDE SEQUENCE</scope>
    <source>
        <strain evidence="12">BYM</strain>
        <tissue evidence="12">Leaf</tissue>
    </source>
</reference>
<evidence type="ECO:0000313" key="13">
    <source>
        <dbReference type="Proteomes" id="UP000796880"/>
    </source>
</evidence>
<feature type="compositionally biased region" description="Low complexity" evidence="9">
    <location>
        <begin position="536"/>
        <end position="547"/>
    </location>
</feature>
<evidence type="ECO:0000313" key="12">
    <source>
        <dbReference type="EMBL" id="KAF3434096.1"/>
    </source>
</evidence>
<feature type="repeat" description="ANK" evidence="7">
    <location>
        <begin position="118"/>
        <end position="139"/>
    </location>
</feature>
<evidence type="ECO:0000256" key="7">
    <source>
        <dbReference type="PROSITE-ProRule" id="PRU00023"/>
    </source>
</evidence>
<dbReference type="InterPro" id="IPR026961">
    <property type="entry name" value="PGG_dom"/>
</dbReference>
<comment type="subcellular location">
    <subcellularLocation>
        <location evidence="1">Membrane</location>
        <topology evidence="1">Multi-pass membrane protein</topology>
    </subcellularLocation>
</comment>
<evidence type="ECO:0000256" key="2">
    <source>
        <dbReference type="ARBA" id="ARBA00022692"/>
    </source>
</evidence>